<name>H3CA79_TETNG</name>
<dbReference type="AlphaFoldDB" id="H3CA79"/>
<protein>
    <recommendedName>
        <fullName evidence="1">Ig-like domain-containing protein</fullName>
    </recommendedName>
</protein>
<dbReference type="OMA" id="RYQCETE"/>
<evidence type="ECO:0000313" key="3">
    <source>
        <dbReference type="Proteomes" id="UP000007303"/>
    </source>
</evidence>
<organism evidence="2 3">
    <name type="scientific">Tetraodon nigroviridis</name>
    <name type="common">Spotted green pufferfish</name>
    <name type="synonym">Chelonodon nigroviridis</name>
    <dbReference type="NCBI Taxonomy" id="99883"/>
    <lineage>
        <taxon>Eukaryota</taxon>
        <taxon>Metazoa</taxon>
        <taxon>Chordata</taxon>
        <taxon>Craniata</taxon>
        <taxon>Vertebrata</taxon>
        <taxon>Euteleostomi</taxon>
        <taxon>Actinopterygii</taxon>
        <taxon>Neopterygii</taxon>
        <taxon>Teleostei</taxon>
        <taxon>Neoteleostei</taxon>
        <taxon>Acanthomorphata</taxon>
        <taxon>Eupercaria</taxon>
        <taxon>Tetraodontiformes</taxon>
        <taxon>Tetradontoidea</taxon>
        <taxon>Tetraodontidae</taxon>
        <taxon>Tetraodon</taxon>
    </lineage>
</organism>
<dbReference type="Proteomes" id="UP000007303">
    <property type="component" value="Unassembled WGS sequence"/>
</dbReference>
<dbReference type="GeneTree" id="ENSGT00940000155879"/>
<dbReference type="InParanoid" id="H3CA79"/>
<dbReference type="InterPro" id="IPR013783">
    <property type="entry name" value="Ig-like_fold"/>
</dbReference>
<feature type="domain" description="Ig-like" evidence="1">
    <location>
        <begin position="63"/>
        <end position="118"/>
    </location>
</feature>
<reference evidence="3" key="1">
    <citation type="journal article" date="2004" name="Nature">
        <title>Genome duplication in the teleost fish Tetraodon nigroviridis reveals the early vertebrate proto-karyotype.</title>
        <authorList>
            <person name="Jaillon O."/>
            <person name="Aury J.-M."/>
            <person name="Brunet F."/>
            <person name="Petit J.-L."/>
            <person name="Stange-Thomann N."/>
            <person name="Mauceli E."/>
            <person name="Bouneau L."/>
            <person name="Fischer C."/>
            <person name="Ozouf-Costaz C."/>
            <person name="Bernot A."/>
            <person name="Nicaud S."/>
            <person name="Jaffe D."/>
            <person name="Fisher S."/>
            <person name="Lutfalla G."/>
            <person name="Dossat C."/>
            <person name="Segurens B."/>
            <person name="Dasilva C."/>
            <person name="Salanoubat M."/>
            <person name="Levy M."/>
            <person name="Boudet N."/>
            <person name="Castellano S."/>
            <person name="Anthouard V."/>
            <person name="Jubin C."/>
            <person name="Castelli V."/>
            <person name="Katinka M."/>
            <person name="Vacherie B."/>
            <person name="Biemont C."/>
            <person name="Skalli Z."/>
            <person name="Cattolico L."/>
            <person name="Poulain J."/>
            <person name="De Berardinis V."/>
            <person name="Cruaud C."/>
            <person name="Duprat S."/>
            <person name="Brottier P."/>
            <person name="Coutanceau J.-P."/>
            <person name="Gouzy J."/>
            <person name="Parra G."/>
            <person name="Lardier G."/>
            <person name="Chapple C."/>
            <person name="McKernan K.J."/>
            <person name="McEwan P."/>
            <person name="Bosak S."/>
            <person name="Kellis M."/>
            <person name="Volff J.-N."/>
            <person name="Guigo R."/>
            <person name="Zody M.C."/>
            <person name="Mesirov J."/>
            <person name="Lindblad-Toh K."/>
            <person name="Birren B."/>
            <person name="Nusbaum C."/>
            <person name="Kahn D."/>
            <person name="Robinson-Rechavi M."/>
            <person name="Laudet V."/>
            <person name="Schachter V."/>
            <person name="Quetier F."/>
            <person name="Saurin W."/>
            <person name="Scarpelli C."/>
            <person name="Wincker P."/>
            <person name="Lander E.S."/>
            <person name="Weissenbach J."/>
            <person name="Roest Crollius H."/>
        </authorList>
    </citation>
    <scope>NUCLEOTIDE SEQUENCE [LARGE SCALE GENOMIC DNA]</scope>
</reference>
<dbReference type="InterPro" id="IPR007110">
    <property type="entry name" value="Ig-like_dom"/>
</dbReference>
<dbReference type="PROSITE" id="PS50835">
    <property type="entry name" value="IG_LIKE"/>
    <property type="match status" value="1"/>
</dbReference>
<keyword evidence="3" id="KW-1185">Reference proteome</keyword>
<reference evidence="2" key="2">
    <citation type="submission" date="2025-08" db="UniProtKB">
        <authorList>
            <consortium name="Ensembl"/>
        </authorList>
    </citation>
    <scope>IDENTIFICATION</scope>
</reference>
<dbReference type="InterPro" id="IPR036179">
    <property type="entry name" value="Ig-like_dom_sf"/>
</dbReference>
<dbReference type="SUPFAM" id="SSF48726">
    <property type="entry name" value="Immunoglobulin"/>
    <property type="match status" value="2"/>
</dbReference>
<sequence length="118" mass="12920">MKDGEKLYSTDQMFITVGEQHWETFHSVKSVHQQDAGQYWCEVELHGQTFSSSPAWITVEGVPHFTQEPQDVSVFPDVPFNLTCAAVGPPGPVEVLWWLGGVQVGEPSPSPSVLPVAG</sequence>
<evidence type="ECO:0000313" key="2">
    <source>
        <dbReference type="Ensembl" id="ENSTNIP00000005151.1"/>
    </source>
</evidence>
<reference evidence="2" key="3">
    <citation type="submission" date="2025-09" db="UniProtKB">
        <authorList>
            <consortium name="Ensembl"/>
        </authorList>
    </citation>
    <scope>IDENTIFICATION</scope>
</reference>
<accession>H3CA79</accession>
<dbReference type="HOGENOM" id="CLU_136538_0_0_1"/>
<dbReference type="STRING" id="99883.ENSTNIP00000005151"/>
<dbReference type="Gene3D" id="2.60.40.10">
    <property type="entry name" value="Immunoglobulins"/>
    <property type="match status" value="2"/>
</dbReference>
<proteinExistence type="predicted"/>
<dbReference type="Ensembl" id="ENSTNIT00000005297.1">
    <property type="protein sequence ID" value="ENSTNIP00000005151.1"/>
    <property type="gene ID" value="ENSTNIG00000002599.1"/>
</dbReference>
<evidence type="ECO:0000259" key="1">
    <source>
        <dbReference type="PROSITE" id="PS50835"/>
    </source>
</evidence>